<evidence type="ECO:0000256" key="1">
    <source>
        <dbReference type="ARBA" id="ARBA00004721"/>
    </source>
</evidence>
<evidence type="ECO:0000256" key="7">
    <source>
        <dbReference type="ARBA" id="ARBA00093212"/>
    </source>
</evidence>
<dbReference type="EC" id="3.3.2.10" evidence="2"/>
<comment type="function">
    <text evidence="6">Epoxide hydrolase involved in the biosynthesis of cucurbitacin and mogroside tetracyclic triterpene natural products (e.g. siamenoside I and mogrosides IV, V and VI). Cucurbitacins have cytotoxic properties and exhibit deterrent taste as a defense barrier against herbivores. Mogrosides are nonsugar highly oxygenated compounds used as high-intensity zero-calorie sweeteners; they also possess pharmacological properties such as regulating immunity, lowering blood sugar and lipid levels, protecting the liver, and acting as antioxidants and antitumor agents. Catalyzes the hydrolysis of aromatic epoxide-containing substrates, such as the conversion of 24,25-epoxycucurbitadienol to 24,25-dihydroxycucurbitadienol.</text>
</comment>
<name>A0AAV6KNU1_9ERIC</name>
<keyword evidence="3" id="KW-0378">Hydrolase</keyword>
<evidence type="ECO:0000256" key="2">
    <source>
        <dbReference type="ARBA" id="ARBA00013006"/>
    </source>
</evidence>
<dbReference type="InterPro" id="IPR000073">
    <property type="entry name" value="AB_hydrolase_1"/>
</dbReference>
<comment type="pathway">
    <text evidence="1">Secondary metabolite biosynthesis; terpenoid biosynthesis.</text>
</comment>
<evidence type="ECO:0000313" key="10">
    <source>
        <dbReference type="Proteomes" id="UP000823749"/>
    </source>
</evidence>
<comment type="similarity">
    <text evidence="4">Belongs to the AB hydrolase superfamily. Epoxide hydrolase family.</text>
</comment>
<dbReference type="GO" id="GO:0004301">
    <property type="term" value="F:epoxide hydrolase activity"/>
    <property type="evidence" value="ECO:0007669"/>
    <property type="project" value="UniProtKB-EC"/>
</dbReference>
<dbReference type="Pfam" id="PF00561">
    <property type="entry name" value="Abhydrolase_1"/>
    <property type="match status" value="1"/>
</dbReference>
<dbReference type="FunFam" id="3.40.50.1820:FF:000161">
    <property type="entry name" value="Epoxide hydrolase"/>
    <property type="match status" value="1"/>
</dbReference>
<feature type="domain" description="AB hydrolase-1" evidence="8">
    <location>
        <begin position="29"/>
        <end position="314"/>
    </location>
</feature>
<evidence type="ECO:0000256" key="3">
    <source>
        <dbReference type="ARBA" id="ARBA00022801"/>
    </source>
</evidence>
<evidence type="ECO:0000256" key="4">
    <source>
        <dbReference type="ARBA" id="ARBA00038334"/>
    </source>
</evidence>
<dbReference type="PANTHER" id="PTHR43329">
    <property type="entry name" value="EPOXIDE HYDROLASE"/>
    <property type="match status" value="1"/>
</dbReference>
<protein>
    <recommendedName>
        <fullName evidence="2">soluble epoxide hydrolase</fullName>
        <ecNumber evidence="2">3.3.2.10</ecNumber>
    </recommendedName>
</protein>
<proteinExistence type="inferred from homology"/>
<evidence type="ECO:0000313" key="9">
    <source>
        <dbReference type="EMBL" id="KAG5554305.1"/>
    </source>
</evidence>
<evidence type="ECO:0000259" key="8">
    <source>
        <dbReference type="Pfam" id="PF00561"/>
    </source>
</evidence>
<dbReference type="InterPro" id="IPR000639">
    <property type="entry name" value="Epox_hydrolase-like"/>
</dbReference>
<dbReference type="AlphaFoldDB" id="A0AAV6KNU1"/>
<dbReference type="SUPFAM" id="SSF53474">
    <property type="entry name" value="alpha/beta-Hydrolases"/>
    <property type="match status" value="1"/>
</dbReference>
<dbReference type="InterPro" id="IPR029058">
    <property type="entry name" value="AB_hydrolase_fold"/>
</dbReference>
<keyword evidence="10" id="KW-1185">Reference proteome</keyword>
<evidence type="ECO:0000256" key="6">
    <source>
        <dbReference type="ARBA" id="ARBA00058358"/>
    </source>
</evidence>
<comment type="catalytic activity">
    <reaction evidence="7">
        <text>(24S)-24,25-epoxycucurbitadienol + H2O = (24R)-24,25-dihydroxycucurbitadienol</text>
        <dbReference type="Rhea" id="RHEA:81855"/>
        <dbReference type="ChEBI" id="CHEBI:15377"/>
        <dbReference type="ChEBI" id="CHEBI:229949"/>
        <dbReference type="ChEBI" id="CHEBI:229950"/>
    </reaction>
    <physiologicalReaction direction="left-to-right" evidence="7">
        <dbReference type="Rhea" id="RHEA:81856"/>
    </physiologicalReaction>
</comment>
<comment type="catalytic activity">
    <reaction evidence="5">
        <text>an epoxide + H2O = an ethanediol</text>
        <dbReference type="Rhea" id="RHEA:19037"/>
        <dbReference type="ChEBI" id="CHEBI:15377"/>
        <dbReference type="ChEBI" id="CHEBI:32955"/>
        <dbReference type="ChEBI" id="CHEBI:140594"/>
        <dbReference type="EC" id="3.3.2.10"/>
    </reaction>
    <physiologicalReaction direction="left-to-right" evidence="5">
        <dbReference type="Rhea" id="RHEA:19038"/>
    </physiologicalReaction>
</comment>
<reference evidence="9" key="1">
    <citation type="submission" date="2020-08" db="EMBL/GenBank/DDBJ databases">
        <title>Plant Genome Project.</title>
        <authorList>
            <person name="Zhang R.-G."/>
        </authorList>
    </citation>
    <scope>NUCLEOTIDE SEQUENCE</scope>
    <source>
        <strain evidence="9">WSP0</strain>
        <tissue evidence="9">Leaf</tissue>
    </source>
</reference>
<dbReference type="Gene3D" id="3.40.50.1820">
    <property type="entry name" value="alpha/beta hydrolase"/>
    <property type="match status" value="1"/>
</dbReference>
<dbReference type="Proteomes" id="UP000823749">
    <property type="component" value="Chromosome 4"/>
</dbReference>
<gene>
    <name evidence="9" type="ORF">RHGRI_011984</name>
</gene>
<evidence type="ECO:0000256" key="5">
    <source>
        <dbReference type="ARBA" id="ARBA00051067"/>
    </source>
</evidence>
<comment type="caution">
    <text evidence="9">The sequence shown here is derived from an EMBL/GenBank/DDBJ whole genome shotgun (WGS) entry which is preliminary data.</text>
</comment>
<organism evidence="9 10">
    <name type="scientific">Rhododendron griersonianum</name>
    <dbReference type="NCBI Taxonomy" id="479676"/>
    <lineage>
        <taxon>Eukaryota</taxon>
        <taxon>Viridiplantae</taxon>
        <taxon>Streptophyta</taxon>
        <taxon>Embryophyta</taxon>
        <taxon>Tracheophyta</taxon>
        <taxon>Spermatophyta</taxon>
        <taxon>Magnoliopsida</taxon>
        <taxon>eudicotyledons</taxon>
        <taxon>Gunneridae</taxon>
        <taxon>Pentapetalae</taxon>
        <taxon>asterids</taxon>
        <taxon>Ericales</taxon>
        <taxon>Ericaceae</taxon>
        <taxon>Ericoideae</taxon>
        <taxon>Rhodoreae</taxon>
        <taxon>Rhododendron</taxon>
    </lineage>
</organism>
<dbReference type="EMBL" id="JACTNZ010000004">
    <property type="protein sequence ID" value="KAG5554305.1"/>
    <property type="molecule type" value="Genomic_DNA"/>
</dbReference>
<accession>A0AAV6KNU1</accession>
<sequence length="334" mass="38238">MSGDIAHRRVHTNGIWIHFAEKGKCKEGPLVLLIHGFPQLWSSWKFQMDRLAETGYRVVAPDMRGYGDSDCPPDPASYTVFHLFREYLTSYNEQSYTRTYDVHLLLQKKQAFVVGHDWGAQVAWYLCLFRPDRVKALVNMGVPYRPQSPVKPVDFMTKIYGEGFYVSQFQELGRAERSFSQYDCLTILKKFLLIDSPDLLAAPPGTEIIDFLDTPSALPAWITEEELKTCAAKFEKTGFTGALNYYRAMNLNWEILGPWRGAKITVPTKFIVGNKDAGFESFGTKTYIEGEEYKSHVPNMEVVVIDGHHFIHQERAQLVSNEILSFFNNHSDQV</sequence>
<dbReference type="PRINTS" id="PR00412">
    <property type="entry name" value="EPOXHYDRLASE"/>
</dbReference>